<dbReference type="Pfam" id="PF03992">
    <property type="entry name" value="ABM"/>
    <property type="match status" value="1"/>
</dbReference>
<accession>M0LZL5</accession>
<dbReference type="AlphaFoldDB" id="M0LZL5"/>
<keyword evidence="3" id="KW-1185">Reference proteome</keyword>
<dbReference type="InterPro" id="IPR011008">
    <property type="entry name" value="Dimeric_a/b-barrel"/>
</dbReference>
<feature type="domain" description="ABM" evidence="1">
    <location>
        <begin position="2"/>
        <end position="91"/>
    </location>
</feature>
<dbReference type="PANTHER" id="PTHR33336:SF15">
    <property type="entry name" value="ABM DOMAIN-CONTAINING PROTEIN"/>
    <property type="match status" value="1"/>
</dbReference>
<reference evidence="2 3" key="1">
    <citation type="journal article" date="2014" name="PLoS Genet.">
        <title>Phylogenetically driven sequencing of extremely halophilic archaea reveals strategies for static and dynamic osmo-response.</title>
        <authorList>
            <person name="Becker E.A."/>
            <person name="Seitzer P.M."/>
            <person name="Tritt A."/>
            <person name="Larsen D."/>
            <person name="Krusor M."/>
            <person name="Yao A.I."/>
            <person name="Wu D."/>
            <person name="Madern D."/>
            <person name="Eisen J.A."/>
            <person name="Darling A.E."/>
            <person name="Facciotti M.T."/>
        </authorList>
    </citation>
    <scope>NUCLEOTIDE SEQUENCE [LARGE SCALE GENOMIC DNA]</scope>
    <source>
        <strain evidence="2 3">100A6</strain>
    </source>
</reference>
<keyword evidence="2" id="KW-0560">Oxidoreductase</keyword>
<gene>
    <name evidence="2" type="ORF">C447_08688</name>
</gene>
<dbReference type="PANTHER" id="PTHR33336">
    <property type="entry name" value="QUINOL MONOOXYGENASE YGIN-RELATED"/>
    <property type="match status" value="1"/>
</dbReference>
<dbReference type="Proteomes" id="UP000011566">
    <property type="component" value="Unassembled WGS sequence"/>
</dbReference>
<dbReference type="EMBL" id="AOMB01000023">
    <property type="protein sequence ID" value="EMA38886.1"/>
    <property type="molecule type" value="Genomic_DNA"/>
</dbReference>
<dbReference type="PROSITE" id="PS51725">
    <property type="entry name" value="ABM"/>
    <property type="match status" value="1"/>
</dbReference>
<evidence type="ECO:0000259" key="1">
    <source>
        <dbReference type="PROSITE" id="PS51725"/>
    </source>
</evidence>
<sequence>MLVVHASFPVDPDHRDDALELIPDLVAGSRAENGVIEYRATTDVTDPNVIRFFERYEDEDAFAAHGRSDHFETFEESIGDLLADEPEVVRFDVDSATER</sequence>
<dbReference type="eggNOG" id="arCOG04806">
    <property type="taxonomic scope" value="Archaea"/>
</dbReference>
<dbReference type="PATRIC" id="fig|1132509.6.peg.1962"/>
<comment type="caution">
    <text evidence="2">The sequence shown here is derived from an EMBL/GenBank/DDBJ whole genome shotgun (WGS) entry which is preliminary data.</text>
</comment>
<dbReference type="OrthoDB" id="8931at2157"/>
<keyword evidence="2" id="KW-0503">Monooxygenase</keyword>
<evidence type="ECO:0000313" key="2">
    <source>
        <dbReference type="EMBL" id="EMA38886.1"/>
    </source>
</evidence>
<dbReference type="GO" id="GO:0004497">
    <property type="term" value="F:monooxygenase activity"/>
    <property type="evidence" value="ECO:0007669"/>
    <property type="project" value="UniProtKB-KW"/>
</dbReference>
<evidence type="ECO:0000313" key="3">
    <source>
        <dbReference type="Proteomes" id="UP000011566"/>
    </source>
</evidence>
<dbReference type="InterPro" id="IPR050744">
    <property type="entry name" value="AI-2_Isomerase_LsrG"/>
</dbReference>
<protein>
    <submittedName>
        <fullName evidence="2">Antibiotic biosynthesis monooxygenase</fullName>
    </submittedName>
</protein>
<organism evidence="2 3">
    <name type="scientific">Halococcus hamelinensis 100A6</name>
    <dbReference type="NCBI Taxonomy" id="1132509"/>
    <lineage>
        <taxon>Archaea</taxon>
        <taxon>Methanobacteriati</taxon>
        <taxon>Methanobacteriota</taxon>
        <taxon>Stenosarchaea group</taxon>
        <taxon>Halobacteria</taxon>
        <taxon>Halobacteriales</taxon>
        <taxon>Halococcaceae</taxon>
        <taxon>Halococcus</taxon>
    </lineage>
</organism>
<dbReference type="SUPFAM" id="SSF54909">
    <property type="entry name" value="Dimeric alpha+beta barrel"/>
    <property type="match status" value="1"/>
</dbReference>
<dbReference type="RefSeq" id="WP_007692948.1">
    <property type="nucleotide sequence ID" value="NZ_AJRK01000401.1"/>
</dbReference>
<dbReference type="InterPro" id="IPR007138">
    <property type="entry name" value="ABM_dom"/>
</dbReference>
<dbReference type="Gene3D" id="3.30.70.100">
    <property type="match status" value="1"/>
</dbReference>
<name>M0LZL5_9EURY</name>
<proteinExistence type="predicted"/>